<comment type="caution">
    <text evidence="1">The sequence shown here is derived from an EMBL/GenBank/DDBJ whole genome shotgun (WGS) entry which is preliminary data.</text>
</comment>
<dbReference type="Proteomes" id="UP001055072">
    <property type="component" value="Unassembled WGS sequence"/>
</dbReference>
<proteinExistence type="predicted"/>
<evidence type="ECO:0000313" key="1">
    <source>
        <dbReference type="EMBL" id="KAI0087281.1"/>
    </source>
</evidence>
<gene>
    <name evidence="1" type="ORF">BDY19DRAFT_994982</name>
</gene>
<name>A0ACB8TZA9_9APHY</name>
<dbReference type="EMBL" id="MU274918">
    <property type="protein sequence ID" value="KAI0087281.1"/>
    <property type="molecule type" value="Genomic_DNA"/>
</dbReference>
<accession>A0ACB8TZA9</accession>
<sequence length="339" mass="39489">MENCYTFNFLKSLNTWYSRIETLYAQAGAAKDEEHISLQLSLELAREYRETRKKPIGQAAMPIEDETNSLWYKFPMSISLIECRDGQIVEVTHAIKRSGDDTDVQIGAKKIQEWMTNIVALAKQDFVIGMPTRQFEKGHGLDFMWHVRLQSVLPKTGIDPKVLREDEEIDFMYDGEQLFSLYQTETYFTSRDDHKKMRRFSGAYIIYGNNKIYLVPAREIITLLYELHEKYGKNTGPNVLSALANTGAQCRFLTKVFIQPKYEIKSMLSSDFFAVHESLEDHDQTAFDQIRAARKGKGEKQPDFEKRCTTTIKVLMTEKHVVHPFTKDKLWEQYNFGRE</sequence>
<protein>
    <submittedName>
        <fullName evidence="1">Uncharacterized protein</fullName>
    </submittedName>
</protein>
<keyword evidence="2" id="KW-1185">Reference proteome</keyword>
<evidence type="ECO:0000313" key="2">
    <source>
        <dbReference type="Proteomes" id="UP001055072"/>
    </source>
</evidence>
<organism evidence="1 2">
    <name type="scientific">Irpex rosettiformis</name>
    <dbReference type="NCBI Taxonomy" id="378272"/>
    <lineage>
        <taxon>Eukaryota</taxon>
        <taxon>Fungi</taxon>
        <taxon>Dikarya</taxon>
        <taxon>Basidiomycota</taxon>
        <taxon>Agaricomycotina</taxon>
        <taxon>Agaricomycetes</taxon>
        <taxon>Polyporales</taxon>
        <taxon>Irpicaceae</taxon>
        <taxon>Irpex</taxon>
    </lineage>
</organism>
<reference evidence="1" key="1">
    <citation type="journal article" date="2021" name="Environ. Microbiol.">
        <title>Gene family expansions and transcriptome signatures uncover fungal adaptations to wood decay.</title>
        <authorList>
            <person name="Hage H."/>
            <person name="Miyauchi S."/>
            <person name="Viragh M."/>
            <person name="Drula E."/>
            <person name="Min B."/>
            <person name="Chaduli D."/>
            <person name="Navarro D."/>
            <person name="Favel A."/>
            <person name="Norest M."/>
            <person name="Lesage-Meessen L."/>
            <person name="Balint B."/>
            <person name="Merenyi Z."/>
            <person name="de Eugenio L."/>
            <person name="Morin E."/>
            <person name="Martinez A.T."/>
            <person name="Baldrian P."/>
            <person name="Stursova M."/>
            <person name="Martinez M.J."/>
            <person name="Novotny C."/>
            <person name="Magnuson J.K."/>
            <person name="Spatafora J.W."/>
            <person name="Maurice S."/>
            <person name="Pangilinan J."/>
            <person name="Andreopoulos W."/>
            <person name="LaButti K."/>
            <person name="Hundley H."/>
            <person name="Na H."/>
            <person name="Kuo A."/>
            <person name="Barry K."/>
            <person name="Lipzen A."/>
            <person name="Henrissat B."/>
            <person name="Riley R."/>
            <person name="Ahrendt S."/>
            <person name="Nagy L.G."/>
            <person name="Grigoriev I.V."/>
            <person name="Martin F."/>
            <person name="Rosso M.N."/>
        </authorList>
    </citation>
    <scope>NUCLEOTIDE SEQUENCE</scope>
    <source>
        <strain evidence="1">CBS 384.51</strain>
    </source>
</reference>